<dbReference type="AlphaFoldDB" id="A0A238LFD9"/>
<dbReference type="OrthoDB" id="6305173at2"/>
<feature type="domain" description="Hedgehog/Intein (Hint)" evidence="1">
    <location>
        <begin position="340"/>
        <end position="477"/>
    </location>
</feature>
<proteinExistence type="predicted"/>
<dbReference type="RefSeq" id="WP_093992332.1">
    <property type="nucleotide sequence ID" value="NZ_FXZK01000004.1"/>
</dbReference>
<keyword evidence="3" id="KW-1185">Reference proteome</keyword>
<dbReference type="EMBL" id="FXZK01000004">
    <property type="protein sequence ID" value="SMY08124.1"/>
    <property type="molecule type" value="Genomic_DNA"/>
</dbReference>
<gene>
    <name evidence="2" type="ORF">LOM8899_02273</name>
</gene>
<dbReference type="Pfam" id="PF13403">
    <property type="entry name" value="Hint_2"/>
    <property type="match status" value="1"/>
</dbReference>
<organism evidence="2 3">
    <name type="scientific">Flavimaricola marinus</name>
    <dbReference type="NCBI Taxonomy" id="1819565"/>
    <lineage>
        <taxon>Bacteria</taxon>
        <taxon>Pseudomonadati</taxon>
        <taxon>Pseudomonadota</taxon>
        <taxon>Alphaproteobacteria</taxon>
        <taxon>Rhodobacterales</taxon>
        <taxon>Paracoccaceae</taxon>
        <taxon>Flavimaricola</taxon>
    </lineage>
</organism>
<name>A0A238LFD9_9RHOB</name>
<sequence length="527" mass="55931">MVTGVELTYDTGADAMEMAEAIFGDSVEVVSASYSGSYYSSAIYTNGESISPNVVPGDTGVILSTGAATYFTNSGGGSNDYSNTSYNSGGENYNDSFDDVAGTYTYDAAYMDIVFIPDGDVMTMQFVFASDEYPEYSDSIYNDVVLVEVNGEVIPLSVTNSSTSVTEINQNENVNLYNDNTADQYNTEMDGFTVTMTLTIPVVAGEENSIRIGIADASDSNYDSNLLIAGDSLQTDLVAIQDDVTVKEGVTKTVDVLDNDLNATSGTLVITHINDIAVTAGDTVNLTTGQSVTLNADGTLSITADSDNDTVSFTYETAAEDGSGAVLETDVGFVTVTTVPCFVAGTRISTPDGDRRVEDLQPGDLVLTKDAGAQQVRWAGRRSVAAQGRMAPVLIRSGTFGTHGDVMVSPLHRVLVTGGVAELLFAEPEVLVTARDLVNDRSVRRVEGGTVDYVHIMFDAHQVIYADGLATESFLPGPQTTSLFEDEIVAEICAIFPELDPVTGEGYSPAARRTLRAYEGRLLGQVA</sequence>
<reference evidence="3" key="1">
    <citation type="submission" date="2017-05" db="EMBL/GenBank/DDBJ databases">
        <authorList>
            <person name="Rodrigo-Torres L."/>
            <person name="Arahal R. D."/>
            <person name="Lucena T."/>
        </authorList>
    </citation>
    <scope>NUCLEOTIDE SEQUENCE [LARGE SCALE GENOMIC DNA]</scope>
    <source>
        <strain evidence="3">CECT 8899</strain>
    </source>
</reference>
<dbReference type="InterPro" id="IPR049804">
    <property type="entry name" value="Choice_anch_L"/>
</dbReference>
<accession>A0A238LFD9</accession>
<dbReference type="InterPro" id="IPR036844">
    <property type="entry name" value="Hint_dom_sf"/>
</dbReference>
<evidence type="ECO:0000313" key="2">
    <source>
        <dbReference type="EMBL" id="SMY08124.1"/>
    </source>
</evidence>
<dbReference type="NCBIfam" id="NF038133">
    <property type="entry name" value="choice_anch_L"/>
    <property type="match status" value="1"/>
</dbReference>
<protein>
    <recommendedName>
        <fullName evidence="1">Hedgehog/Intein (Hint) domain-containing protein</fullName>
    </recommendedName>
</protein>
<dbReference type="InterPro" id="IPR028992">
    <property type="entry name" value="Hedgehog/Intein_dom"/>
</dbReference>
<dbReference type="Proteomes" id="UP000201613">
    <property type="component" value="Unassembled WGS sequence"/>
</dbReference>
<evidence type="ECO:0000313" key="3">
    <source>
        <dbReference type="Proteomes" id="UP000201613"/>
    </source>
</evidence>
<dbReference type="Gene3D" id="2.170.16.10">
    <property type="entry name" value="Hedgehog/Intein (Hint) domain"/>
    <property type="match status" value="1"/>
</dbReference>
<evidence type="ECO:0000259" key="1">
    <source>
        <dbReference type="Pfam" id="PF13403"/>
    </source>
</evidence>
<dbReference type="SUPFAM" id="SSF51294">
    <property type="entry name" value="Hedgehog/intein (Hint) domain"/>
    <property type="match status" value="1"/>
</dbReference>